<dbReference type="OrthoDB" id="6408700at2759"/>
<feature type="compositionally biased region" description="Low complexity" evidence="1">
    <location>
        <begin position="186"/>
        <end position="205"/>
    </location>
</feature>
<reference evidence="3" key="1">
    <citation type="journal article" date="2010" name="Science">
        <title>Plasticity of animal genome architecture unmasked by rapid evolution of a pelagic tunicate.</title>
        <authorList>
            <person name="Denoeud F."/>
            <person name="Henriet S."/>
            <person name="Mungpakdee S."/>
            <person name="Aury J.M."/>
            <person name="Da Silva C."/>
            <person name="Brinkmann H."/>
            <person name="Mikhaleva J."/>
            <person name="Olsen L.C."/>
            <person name="Jubin C."/>
            <person name="Canestro C."/>
            <person name="Bouquet J.M."/>
            <person name="Danks G."/>
            <person name="Poulain J."/>
            <person name="Campsteijn C."/>
            <person name="Adamski M."/>
            <person name="Cross I."/>
            <person name="Yadetie F."/>
            <person name="Muffato M."/>
            <person name="Louis A."/>
            <person name="Butcher S."/>
            <person name="Tsagkogeorga G."/>
            <person name="Konrad A."/>
            <person name="Singh S."/>
            <person name="Jensen M.F."/>
            <person name="Cong E.H."/>
            <person name="Eikeseth-Otteraa H."/>
            <person name="Noel B."/>
            <person name="Anthouard V."/>
            <person name="Porcel B.M."/>
            <person name="Kachouri-Lafond R."/>
            <person name="Nishino A."/>
            <person name="Ugolini M."/>
            <person name="Chourrout P."/>
            <person name="Nishida H."/>
            <person name="Aasland R."/>
            <person name="Huzurbazar S."/>
            <person name="Westhof E."/>
            <person name="Delsuc F."/>
            <person name="Lehrach H."/>
            <person name="Reinhardt R."/>
            <person name="Weissenbach J."/>
            <person name="Roy S.W."/>
            <person name="Artiguenave F."/>
            <person name="Postlethwait J.H."/>
            <person name="Manak J.R."/>
            <person name="Thompson E.M."/>
            <person name="Jaillon O."/>
            <person name="Du Pasquier L."/>
            <person name="Boudinot P."/>
            <person name="Liberles D.A."/>
            <person name="Volff J.N."/>
            <person name="Philippe H."/>
            <person name="Lenhard B."/>
            <person name="Roest Crollius H."/>
            <person name="Wincker P."/>
            <person name="Chourrout D."/>
        </authorList>
    </citation>
    <scope>NUCLEOTIDE SEQUENCE [LARGE SCALE GENOMIC DNA]</scope>
</reference>
<dbReference type="InterPro" id="IPR012337">
    <property type="entry name" value="RNaseH-like_sf"/>
</dbReference>
<feature type="domain" description="Integrase catalytic" evidence="2">
    <location>
        <begin position="380"/>
        <end position="550"/>
    </location>
</feature>
<name>E4XMG1_OIKDI</name>
<dbReference type="Gene3D" id="3.30.420.10">
    <property type="entry name" value="Ribonuclease H-like superfamily/Ribonuclease H"/>
    <property type="match status" value="1"/>
</dbReference>
<keyword evidence="4" id="KW-1185">Reference proteome</keyword>
<dbReference type="GO" id="GO:0003676">
    <property type="term" value="F:nucleic acid binding"/>
    <property type="evidence" value="ECO:0007669"/>
    <property type="project" value="InterPro"/>
</dbReference>
<feature type="region of interest" description="Disordered" evidence="1">
    <location>
        <begin position="168"/>
        <end position="272"/>
    </location>
</feature>
<proteinExistence type="predicted"/>
<dbReference type="PANTHER" id="PTHR46585:SF1">
    <property type="entry name" value="CHROMO DOMAIN-CONTAINING PROTEIN"/>
    <property type="match status" value="1"/>
</dbReference>
<feature type="region of interest" description="Disordered" evidence="1">
    <location>
        <begin position="317"/>
        <end position="341"/>
    </location>
</feature>
<dbReference type="GO" id="GO:0015074">
    <property type="term" value="P:DNA integration"/>
    <property type="evidence" value="ECO:0007669"/>
    <property type="project" value="InterPro"/>
</dbReference>
<accession>E4XMG1</accession>
<evidence type="ECO:0000313" key="3">
    <source>
        <dbReference type="EMBL" id="CBY11168.1"/>
    </source>
</evidence>
<dbReference type="EMBL" id="FN653077">
    <property type="protein sequence ID" value="CBY11168.1"/>
    <property type="molecule type" value="Genomic_DNA"/>
</dbReference>
<protein>
    <recommendedName>
        <fullName evidence="2">Integrase catalytic domain-containing protein</fullName>
    </recommendedName>
</protein>
<dbReference type="PANTHER" id="PTHR46585">
    <property type="entry name" value="INTEGRASE CORE DOMAIN CONTAINING PROTEIN"/>
    <property type="match status" value="1"/>
</dbReference>
<feature type="compositionally biased region" description="Polar residues" evidence="1">
    <location>
        <begin position="326"/>
        <end position="336"/>
    </location>
</feature>
<dbReference type="PROSITE" id="PS50994">
    <property type="entry name" value="INTEGRASE"/>
    <property type="match status" value="1"/>
</dbReference>
<organism evidence="3">
    <name type="scientific">Oikopleura dioica</name>
    <name type="common">Tunicate</name>
    <dbReference type="NCBI Taxonomy" id="34765"/>
    <lineage>
        <taxon>Eukaryota</taxon>
        <taxon>Metazoa</taxon>
        <taxon>Chordata</taxon>
        <taxon>Tunicata</taxon>
        <taxon>Appendicularia</taxon>
        <taxon>Copelata</taxon>
        <taxon>Oikopleuridae</taxon>
        <taxon>Oikopleura</taxon>
    </lineage>
</organism>
<evidence type="ECO:0000259" key="2">
    <source>
        <dbReference type="PROSITE" id="PS50994"/>
    </source>
</evidence>
<evidence type="ECO:0000313" key="4">
    <source>
        <dbReference type="Proteomes" id="UP000001307"/>
    </source>
</evidence>
<feature type="compositionally biased region" description="Polar residues" evidence="1">
    <location>
        <begin position="249"/>
        <end position="261"/>
    </location>
</feature>
<dbReference type="Proteomes" id="UP000001307">
    <property type="component" value="Unassembled WGS sequence"/>
</dbReference>
<dbReference type="InterPro" id="IPR001584">
    <property type="entry name" value="Integrase_cat-core"/>
</dbReference>
<feature type="region of interest" description="Disordered" evidence="1">
    <location>
        <begin position="54"/>
        <end position="83"/>
    </location>
</feature>
<dbReference type="InterPro" id="IPR036397">
    <property type="entry name" value="RNaseH_sf"/>
</dbReference>
<dbReference type="SUPFAM" id="SSF53098">
    <property type="entry name" value="Ribonuclease H-like"/>
    <property type="match status" value="1"/>
</dbReference>
<sequence length="646" mass="73247">MTRRKTRQPGWLRDSVTGRSLEAAIKLQEKSDLERLSVKSARAERVAARNQLSTAVTFPKSRKSNLPKESSQGQIKSVSDGPAMMMMEPTKLVKSNESSAGQRNPRTSKLQNIDPVIPWMRTVAKKMNELTKYQLSNPLDEPIKPMALLSPILITENSGTQFTTALTGVRNEKGEMTIPKQLQVNPSQAQMTPTTATTTTASQSPRQIPSPITSASMSANQQQQQQLENTDPQRQQEKRRRRQEQQERSNANSLNNPMQNSENDDYGSDLLQNPLDASLQFENPNQSLQANLNLDNVEILSNNDNEEFELVYPRTVRSNPTDKARSQSRTSTTSGISPAPIDLDLFYNPEQPSQYSSLSLEATRRQNEAISRHKPFRYNFQRSPIIASTLYSSLFADTIAAYKNYGDVNSGYRYILVVIDALSRKSFVERLVQDSSVEVAGALKRIFMKMGPDLPGMTWFCCDQGKEFMGKTNEVLKDFGMTKVLLTGRHKAAPVERFNRTIEERLERAFMANGGVKRWTPYLNSINQAINNTVHSFINMKPSDVNRSNAAALFDYTEQKRNLYKRKYGTKLGVGDLVRIPIDPSRKNRLIEKGSVAKWTKELYQIVQIEKTQTVLRFYLRGPQGQQLNRRFYENELNLVIPLSEL</sequence>
<gene>
    <name evidence="3" type="ORF">GSOID_T00015352001</name>
</gene>
<feature type="compositionally biased region" description="Polar residues" evidence="1">
    <location>
        <begin position="67"/>
        <end position="77"/>
    </location>
</feature>
<dbReference type="InParanoid" id="E4XMG1"/>
<dbReference type="AlphaFoldDB" id="E4XMG1"/>
<feature type="compositionally biased region" description="Polar residues" evidence="1">
    <location>
        <begin position="206"/>
        <end position="220"/>
    </location>
</feature>
<evidence type="ECO:0000256" key="1">
    <source>
        <dbReference type="SAM" id="MobiDB-lite"/>
    </source>
</evidence>